<evidence type="ECO:0000313" key="4">
    <source>
        <dbReference type="Proteomes" id="UP000605518"/>
    </source>
</evidence>
<evidence type="ECO:0000259" key="2">
    <source>
        <dbReference type="PROSITE" id="PS50234"/>
    </source>
</evidence>
<dbReference type="Proteomes" id="UP000605518">
    <property type="component" value="Segment"/>
</dbReference>
<organism evidence="3 4">
    <name type="scientific">Rhizobium phage RHph_Y68</name>
    <dbReference type="NCBI Taxonomy" id="2509787"/>
    <lineage>
        <taxon>Viruses</taxon>
        <taxon>Duplodnaviria</taxon>
        <taxon>Heunggongvirae</taxon>
        <taxon>Uroviricota</taxon>
        <taxon>Caudoviricetes</taxon>
        <taxon>Pootjesviridae</taxon>
        <taxon>Staniewskivirinae</taxon>
        <taxon>Trinifflemingvirus</taxon>
        <taxon>Trinifflemingvirus Y68</taxon>
    </lineage>
</organism>
<accession>A0A7S5UT14</accession>
<keyword evidence="4" id="KW-1185">Reference proteome</keyword>
<name>A0A7S5UT14_9CAUD</name>
<protein>
    <submittedName>
        <fullName evidence="3">von Willebrand factor type A domain-containing protein</fullName>
    </submittedName>
</protein>
<dbReference type="Gene3D" id="3.40.50.410">
    <property type="entry name" value="von Willebrand factor, type A domain"/>
    <property type="match status" value="1"/>
</dbReference>
<feature type="coiled-coil region" evidence="1">
    <location>
        <begin position="676"/>
        <end position="703"/>
    </location>
</feature>
<reference evidence="3" key="1">
    <citation type="submission" date="2020-01" db="EMBL/GenBank/DDBJ databases">
        <title>Patterns of diversity and host range of bacteriophage communities associated with bean-nodulatin bacteria.</title>
        <authorList>
            <person name="Vann Cauwenberghe J."/>
            <person name="Santamaria R.I."/>
            <person name="Bustos P."/>
            <person name="Juarez S."/>
            <person name="Gonzalez V."/>
        </authorList>
    </citation>
    <scope>NUCLEOTIDE SEQUENCE</scope>
</reference>
<proteinExistence type="predicted"/>
<evidence type="ECO:0000256" key="1">
    <source>
        <dbReference type="SAM" id="Coils"/>
    </source>
</evidence>
<dbReference type="Pfam" id="PF13519">
    <property type="entry name" value="VWA_2"/>
    <property type="match status" value="1"/>
</dbReference>
<feature type="domain" description="VWFA" evidence="2">
    <location>
        <begin position="34"/>
        <end position="212"/>
    </location>
</feature>
<evidence type="ECO:0000313" key="3">
    <source>
        <dbReference type="EMBL" id="QIG68154.1"/>
    </source>
</evidence>
<dbReference type="SUPFAM" id="SSF53300">
    <property type="entry name" value="vWA-like"/>
    <property type="match status" value="1"/>
</dbReference>
<dbReference type="EMBL" id="MN988486">
    <property type="protein sequence ID" value="QIG68154.1"/>
    <property type="molecule type" value="Genomic_DNA"/>
</dbReference>
<dbReference type="PROSITE" id="PS50234">
    <property type="entry name" value="VWFA"/>
    <property type="match status" value="1"/>
</dbReference>
<gene>
    <name evidence="3" type="ORF">EVB55_219</name>
</gene>
<dbReference type="InterPro" id="IPR036465">
    <property type="entry name" value="vWFA_dom_sf"/>
</dbReference>
<dbReference type="InterPro" id="IPR002035">
    <property type="entry name" value="VWF_A"/>
</dbReference>
<keyword evidence="1" id="KW-0175">Coiled coil</keyword>
<dbReference type="CDD" id="cd00198">
    <property type="entry name" value="vWFA"/>
    <property type="match status" value="1"/>
</dbReference>
<sequence>MQTMKFKVTIGGKPLTVTAIDPSTPEAKETPRTHHFLLLDRSGSMYTSINDEIDQAKEAVNAIRGSNDLVTVLWFSGQGSHGVIVEAANGATDIASQLDKYRSVLGATCFSEPLEKVASIAKSHSHKVDQTVITLFTDGCPVVTWSYDQELVRSIQAVTSLYSINLVAVNSIGYGNYYRRDFLQHLADTTELGTFVHSRDLDELSLLFEDAVGVARGLRVSKLSVDSVDSEILYLGGETRQFRKNDLDLSRLNKEYNRIYVVSDHDVFINGEMFQTKTVTQKEYPDLVENFLYAYADALYYRGERQKALDIIVNNLKDKAIADSMMNAFTNDEVATAQLKLRDADLFFESRFKEGKCAPGYLPKKDAFCLIDLFKIFFDDGRVSYVPFSDNVKTYNRINRKSEDKFNVFQADQEEVVTPIKDFVWNKDLLNLSIQFSINGVVNLNPRSAKAVGLDPVFKTKIFRNHTIVKDGSLNIESAEFIVPLEVINRIKHEKIKFKIISSYGDDTDMIRVVFDLRSIPIINRLYIDRSFNLDEVAAVTLEIAQEEARLKVLNWVHDTAVSSNGRLQKTDTFKTYTVDQIAVLQEHGISKQGWYNGVQVERAKAEDSDSYEARTLNFYVKGASSLPSIADFQKMVDGKKDPNIPGKFMIQAMDRIVTQTDALGFKLDAPDSKLVAFLDAKVKETKKTIQALRNEVNVVKLAKVLTNDFFHGLTPNEKGDYTYDFNGHTIVLRNDLKTVYI</sequence>